<dbReference type="HOGENOM" id="CLU_073076_2_2_0"/>
<dbReference type="PANTHER" id="PTHR39082">
    <property type="entry name" value="PHOSPHOLIPASE C-BETA-2-RELATED"/>
    <property type="match status" value="1"/>
</dbReference>
<dbReference type="Pfam" id="PF02591">
    <property type="entry name" value="Zn_ribbon_9"/>
    <property type="match status" value="1"/>
</dbReference>
<sequence>MPDPQIQKLLILQDRDVSLQKIEQELARIPQERSSIDGKISSEQANVEAARSNLKSMELQRSELDSEVQAKEATIERFRKQQLEVKKNDEYRALTQQIEQAQSEIGTLEEQEIEVLLEIDSLTETFEADKGEIELRIKDLQRLLGVLADKESNLKASVEAAQSELSAARADIDEDSLGHYDRVRKLVKRAPYIARIESHKCGGCHLRVSNEVSRDAMNAGELHYCDQCARIVYA</sequence>
<evidence type="ECO:0000259" key="2">
    <source>
        <dbReference type="Pfam" id="PF02591"/>
    </source>
</evidence>
<dbReference type="Proteomes" id="UP000000925">
    <property type="component" value="Chromosome"/>
</dbReference>
<dbReference type="STRING" id="583355.Caka_1440"/>
<evidence type="ECO:0000313" key="3">
    <source>
        <dbReference type="EMBL" id="ADE54459.1"/>
    </source>
</evidence>
<gene>
    <name evidence="3" type="ordered locus">Caka_1440</name>
</gene>
<dbReference type="eggNOG" id="COG1579">
    <property type="taxonomic scope" value="Bacteria"/>
</dbReference>
<dbReference type="InterPro" id="IPR003743">
    <property type="entry name" value="Zf-RING_7"/>
</dbReference>
<evidence type="ECO:0000313" key="4">
    <source>
        <dbReference type="Proteomes" id="UP000000925"/>
    </source>
</evidence>
<feature type="coiled-coil region" evidence="1">
    <location>
        <begin position="40"/>
        <end position="118"/>
    </location>
</feature>
<dbReference type="OrthoDB" id="9799341at2"/>
<dbReference type="InterPro" id="IPR052376">
    <property type="entry name" value="Oxidative_Scav/Glycosyltrans"/>
</dbReference>
<keyword evidence="4" id="KW-1185">Reference proteome</keyword>
<reference evidence="3 4" key="1">
    <citation type="journal article" date="2010" name="Stand. Genomic Sci.">
        <title>Complete genome sequence of Coraliomargarita akajimensis type strain (04OKA010-24).</title>
        <authorList>
            <person name="Mavromatis K."/>
            <person name="Abt B."/>
            <person name="Brambilla E."/>
            <person name="Lapidus A."/>
            <person name="Copeland A."/>
            <person name="Deshpande S."/>
            <person name="Nolan M."/>
            <person name="Lucas S."/>
            <person name="Tice H."/>
            <person name="Cheng J.F."/>
            <person name="Han C."/>
            <person name="Detter J.C."/>
            <person name="Woyke T."/>
            <person name="Goodwin L."/>
            <person name="Pitluck S."/>
            <person name="Held B."/>
            <person name="Brettin T."/>
            <person name="Tapia R."/>
            <person name="Ivanova N."/>
            <person name="Mikhailova N."/>
            <person name="Pati A."/>
            <person name="Liolios K."/>
            <person name="Chen A."/>
            <person name="Palaniappan K."/>
            <person name="Land M."/>
            <person name="Hauser L."/>
            <person name="Chang Y.J."/>
            <person name="Jeffries C.D."/>
            <person name="Rohde M."/>
            <person name="Goker M."/>
            <person name="Bristow J."/>
            <person name="Eisen J.A."/>
            <person name="Markowitz V."/>
            <person name="Hugenholtz P."/>
            <person name="Klenk H.P."/>
            <person name="Kyrpides N.C."/>
        </authorList>
    </citation>
    <scope>NUCLEOTIDE SEQUENCE [LARGE SCALE GENOMIC DNA]</scope>
    <source>
        <strain evidence="4">DSM 45221 / IAM 15411 / JCM 23193 / KCTC 12865</strain>
    </source>
</reference>
<evidence type="ECO:0000256" key="1">
    <source>
        <dbReference type="SAM" id="Coils"/>
    </source>
</evidence>
<protein>
    <recommendedName>
        <fullName evidence="2">C4-type zinc ribbon domain-containing protein</fullName>
    </recommendedName>
</protein>
<proteinExistence type="predicted"/>
<dbReference type="PANTHER" id="PTHR39082:SF1">
    <property type="entry name" value="SCAVENGER RECEPTOR CLASS A MEMBER 3"/>
    <property type="match status" value="1"/>
</dbReference>
<organism evidence="3 4">
    <name type="scientific">Coraliomargarita akajimensis (strain DSM 45221 / IAM 15411 / JCM 23193 / KCTC 12865 / 04OKA010-24)</name>
    <dbReference type="NCBI Taxonomy" id="583355"/>
    <lineage>
        <taxon>Bacteria</taxon>
        <taxon>Pseudomonadati</taxon>
        <taxon>Verrucomicrobiota</taxon>
        <taxon>Opitutia</taxon>
        <taxon>Puniceicoccales</taxon>
        <taxon>Coraliomargaritaceae</taxon>
        <taxon>Coraliomargarita</taxon>
    </lineage>
</organism>
<dbReference type="Gene3D" id="1.10.287.1490">
    <property type="match status" value="1"/>
</dbReference>
<dbReference type="KEGG" id="caa:Caka_1440"/>
<dbReference type="EMBL" id="CP001998">
    <property type="protein sequence ID" value="ADE54459.1"/>
    <property type="molecule type" value="Genomic_DNA"/>
</dbReference>
<name>D5EJ60_CORAD</name>
<dbReference type="RefSeq" id="WP_013043181.1">
    <property type="nucleotide sequence ID" value="NC_014008.1"/>
</dbReference>
<feature type="domain" description="C4-type zinc ribbon" evidence="2">
    <location>
        <begin position="200"/>
        <end position="232"/>
    </location>
</feature>
<keyword evidence="1" id="KW-0175">Coiled coil</keyword>
<dbReference type="AlphaFoldDB" id="D5EJ60"/>
<accession>D5EJ60</accession>